<reference evidence="3 4" key="1">
    <citation type="submission" date="2018-04" db="EMBL/GenBank/DDBJ databases">
        <title>Chitinophaga fuyangensis sp. nov., isolated from soil in a chemical factory.</title>
        <authorList>
            <person name="Chen K."/>
        </authorList>
    </citation>
    <scope>NUCLEOTIDE SEQUENCE [LARGE SCALE GENOMIC DNA]</scope>
    <source>
        <strain evidence="3 4">LY-1</strain>
    </source>
</reference>
<dbReference type="OrthoDB" id="9814220at2"/>
<evidence type="ECO:0000313" key="3">
    <source>
        <dbReference type="EMBL" id="PUZ28060.1"/>
    </source>
</evidence>
<sequence length="581" mass="65878">MRIGIALLGLALLAGACSHTKHSTGANVPGSRDTAALHRWTDSVFFAAQRSKMAGDYKKAITQFSDVLHYQPDNATAYYEISRLFGLLHNDGYALGFAKRAAGMDTTNRWFQLNLADALSTANKFDSAAFIYDRLSRLYPDNDDYLYNKGLLLSRAGDAEGALAAFDALEKRSGIVEEVVYQKQRMLLKLSRVDEAATEIQKLIDQNPTEMRYHQLLAELYDANDRTDDAKKAYEYILTRDPNDTHALIALATYARKAGDYNTYLVYLRRAFASPDFSIDEKVAYVYPYLQMSTVDTSKLREALGLTDLIVEAHPNEAKAYALRGDIYSQLDSLDAALNDYKASLARDSSRYTVWYQAMWIYSRENDNEGLLRTSNSVTRLFPHEFMGFYFNGMANYLLQHYPETITALKKAVDVGADKKMLANIYSLMGDTYHNLQNDNLSDSSYELALALQPNDPLVLNNYSYYLSVRNVQLEKAERMSRESLELEPESPNYMDTYAWILFRMGRFADAKTWMEKALTFPSSQDSPGMLEHYGDILFNLKDAAKAVEYWQKARDKGGDSTTLVRKITEKRYIPDPAPAP</sequence>
<feature type="signal peptide" evidence="2">
    <location>
        <begin position="1"/>
        <end position="16"/>
    </location>
</feature>
<organism evidence="3 4">
    <name type="scientific">Chitinophaga parva</name>
    <dbReference type="NCBI Taxonomy" id="2169414"/>
    <lineage>
        <taxon>Bacteria</taxon>
        <taxon>Pseudomonadati</taxon>
        <taxon>Bacteroidota</taxon>
        <taxon>Chitinophagia</taxon>
        <taxon>Chitinophagales</taxon>
        <taxon>Chitinophagaceae</taxon>
        <taxon>Chitinophaga</taxon>
    </lineage>
</organism>
<dbReference type="RefSeq" id="WP_108684701.1">
    <property type="nucleotide sequence ID" value="NZ_QCYK01000001.1"/>
</dbReference>
<dbReference type="Proteomes" id="UP000244450">
    <property type="component" value="Unassembled WGS sequence"/>
</dbReference>
<dbReference type="InterPro" id="IPR011990">
    <property type="entry name" value="TPR-like_helical_dom_sf"/>
</dbReference>
<dbReference type="AlphaFoldDB" id="A0A2T7BK93"/>
<evidence type="ECO:0000313" key="4">
    <source>
        <dbReference type="Proteomes" id="UP000244450"/>
    </source>
</evidence>
<dbReference type="Gene3D" id="1.25.40.10">
    <property type="entry name" value="Tetratricopeptide repeat domain"/>
    <property type="match status" value="4"/>
</dbReference>
<feature type="repeat" description="TPR" evidence="1">
    <location>
        <begin position="423"/>
        <end position="456"/>
    </location>
</feature>
<evidence type="ECO:0000256" key="1">
    <source>
        <dbReference type="PROSITE-ProRule" id="PRU00339"/>
    </source>
</evidence>
<comment type="caution">
    <text evidence="3">The sequence shown here is derived from an EMBL/GenBank/DDBJ whole genome shotgun (WGS) entry which is preliminary data.</text>
</comment>
<accession>A0A2T7BK93</accession>
<dbReference type="Pfam" id="PF13181">
    <property type="entry name" value="TPR_8"/>
    <property type="match status" value="2"/>
</dbReference>
<feature type="chain" id="PRO_5015761140" evidence="2">
    <location>
        <begin position="17"/>
        <end position="581"/>
    </location>
</feature>
<dbReference type="Pfam" id="PF13432">
    <property type="entry name" value="TPR_16"/>
    <property type="match status" value="2"/>
</dbReference>
<evidence type="ECO:0000256" key="2">
    <source>
        <dbReference type="SAM" id="SignalP"/>
    </source>
</evidence>
<keyword evidence="4" id="KW-1185">Reference proteome</keyword>
<dbReference type="SUPFAM" id="SSF48452">
    <property type="entry name" value="TPR-like"/>
    <property type="match status" value="2"/>
</dbReference>
<dbReference type="EMBL" id="QCYK01000001">
    <property type="protein sequence ID" value="PUZ28060.1"/>
    <property type="molecule type" value="Genomic_DNA"/>
</dbReference>
<dbReference type="PROSITE" id="PS51257">
    <property type="entry name" value="PROKAR_LIPOPROTEIN"/>
    <property type="match status" value="1"/>
</dbReference>
<dbReference type="SMART" id="SM00028">
    <property type="entry name" value="TPR"/>
    <property type="match status" value="8"/>
</dbReference>
<proteinExistence type="predicted"/>
<dbReference type="PANTHER" id="PTHR12558:SF13">
    <property type="entry name" value="CELL DIVISION CYCLE PROTEIN 27 HOMOLOG"/>
    <property type="match status" value="1"/>
</dbReference>
<dbReference type="PROSITE" id="PS50005">
    <property type="entry name" value="TPR"/>
    <property type="match status" value="2"/>
</dbReference>
<feature type="repeat" description="TPR" evidence="1">
    <location>
        <begin position="318"/>
        <end position="351"/>
    </location>
</feature>
<dbReference type="InterPro" id="IPR019734">
    <property type="entry name" value="TPR_rpt"/>
</dbReference>
<name>A0A2T7BK93_9BACT</name>
<keyword evidence="1" id="KW-0802">TPR repeat</keyword>
<protein>
    <submittedName>
        <fullName evidence="3">Uncharacterized protein</fullName>
    </submittedName>
</protein>
<keyword evidence="2" id="KW-0732">Signal</keyword>
<dbReference type="PANTHER" id="PTHR12558">
    <property type="entry name" value="CELL DIVISION CYCLE 16,23,27"/>
    <property type="match status" value="1"/>
</dbReference>
<gene>
    <name evidence="3" type="ORF">DCC81_00820</name>
</gene>